<proteinExistence type="predicted"/>
<evidence type="ECO:0008006" key="5">
    <source>
        <dbReference type="Google" id="ProtNLM"/>
    </source>
</evidence>
<evidence type="ECO:0000313" key="3">
    <source>
        <dbReference type="EMBL" id="TGZ80380.1"/>
    </source>
</evidence>
<keyword evidence="4" id="KW-1185">Reference proteome</keyword>
<gene>
    <name evidence="3" type="ORF">EX30DRAFT_58458</name>
</gene>
<accession>A0A4S2MUY5</accession>
<evidence type="ECO:0000256" key="2">
    <source>
        <dbReference type="SAM" id="SignalP"/>
    </source>
</evidence>
<dbReference type="EMBL" id="ML220125">
    <property type="protein sequence ID" value="TGZ80380.1"/>
    <property type="molecule type" value="Genomic_DNA"/>
</dbReference>
<dbReference type="Proteomes" id="UP000298138">
    <property type="component" value="Unassembled WGS sequence"/>
</dbReference>
<feature type="transmembrane region" description="Helical" evidence="1">
    <location>
        <begin position="61"/>
        <end position="94"/>
    </location>
</feature>
<dbReference type="AlphaFoldDB" id="A0A4S2MUY5"/>
<feature type="chain" id="PRO_5020381310" description="ABC transmembrane type-1 domain-containing protein" evidence="2">
    <location>
        <begin position="22"/>
        <end position="170"/>
    </location>
</feature>
<feature type="transmembrane region" description="Helical" evidence="1">
    <location>
        <begin position="101"/>
        <end position="126"/>
    </location>
</feature>
<sequence length="170" mass="19213">MFLVVFRAFFSLSLLPSPSLSLSNTLNRSLDCNYIPTRATFFSLSMRIHHPPNSHSHCFHLFFLLCVCVCVCVSYCSLSLACIHSVCMLFLIFLCYFPAVLVVLICVFACTVGLIYCCAFCLLLLLSSSFCRCCRCCCCFCGYISPTDTRTLGFILIVSFYRPFTFLTVF</sequence>
<keyword evidence="2" id="KW-0732">Signal</keyword>
<feature type="signal peptide" evidence="2">
    <location>
        <begin position="1"/>
        <end position="21"/>
    </location>
</feature>
<keyword evidence="1" id="KW-0812">Transmembrane</keyword>
<evidence type="ECO:0000313" key="4">
    <source>
        <dbReference type="Proteomes" id="UP000298138"/>
    </source>
</evidence>
<keyword evidence="1" id="KW-1133">Transmembrane helix</keyword>
<organism evidence="3 4">
    <name type="scientific">Ascodesmis nigricans</name>
    <dbReference type="NCBI Taxonomy" id="341454"/>
    <lineage>
        <taxon>Eukaryota</taxon>
        <taxon>Fungi</taxon>
        <taxon>Dikarya</taxon>
        <taxon>Ascomycota</taxon>
        <taxon>Pezizomycotina</taxon>
        <taxon>Pezizomycetes</taxon>
        <taxon>Pezizales</taxon>
        <taxon>Ascodesmidaceae</taxon>
        <taxon>Ascodesmis</taxon>
    </lineage>
</organism>
<protein>
    <recommendedName>
        <fullName evidence="5">ABC transmembrane type-1 domain-containing protein</fullName>
    </recommendedName>
</protein>
<reference evidence="3 4" key="1">
    <citation type="submission" date="2019-04" db="EMBL/GenBank/DDBJ databases">
        <title>Comparative genomics and transcriptomics to analyze fruiting body development in filamentous ascomycetes.</title>
        <authorList>
            <consortium name="DOE Joint Genome Institute"/>
            <person name="Lutkenhaus R."/>
            <person name="Traeger S."/>
            <person name="Breuer J."/>
            <person name="Kuo A."/>
            <person name="Lipzen A."/>
            <person name="Pangilinan J."/>
            <person name="Dilworth D."/>
            <person name="Sandor L."/>
            <person name="Poggeler S."/>
            <person name="Barry K."/>
            <person name="Grigoriev I.V."/>
            <person name="Nowrousian M."/>
        </authorList>
    </citation>
    <scope>NUCLEOTIDE SEQUENCE [LARGE SCALE GENOMIC DNA]</scope>
    <source>
        <strain evidence="3 4">CBS 389.68</strain>
    </source>
</reference>
<evidence type="ECO:0000256" key="1">
    <source>
        <dbReference type="SAM" id="Phobius"/>
    </source>
</evidence>
<name>A0A4S2MUY5_9PEZI</name>
<keyword evidence="1" id="KW-0472">Membrane</keyword>
<dbReference type="InParanoid" id="A0A4S2MUY5"/>